<feature type="transmembrane region" description="Helical" evidence="5">
    <location>
        <begin position="85"/>
        <end position="104"/>
    </location>
</feature>
<sequence length="490" mass="52811">MSGMQTTSVAAGPVPQKETIILATVGPPEPPKPAVTVNNNGYFSRVKKGNSVVSGVFFLLVYGGMDLASSLGWNHTFNVFLFTEYSYCWFIGVIIGAFATILTMSYLPKQVYYVLGALLQLTGSIIFTAAPGDYASCLAARYLAGLGIGLLTVPFLIHNAEVAGTNFRGVSAGLEQCALALGIEVQVIYITEWSSIVGAEPNLIHGIIGIVLSLLGLGLSALSVESPIFYLRRNQETMARQCQEKLLANSPSGISKALDEARLYVAESDSRSLGEELVASVGPFLKLLFFRCFVAFSFSLPLTMSIISSTAVAEGSSSGWPLYVFITMRLVGTGVALCFLDTLGRKAVSLVGLACMAGLMLGLAILYSDPLNIIAWKPMVQACNIGMALQAFAGLFVCSSSVYMGEAFPMRVKASLVGLIVIIEQLIHVIVIACVSFVSSEDIYFPYFLSASITMLLGVIFFAVSLPETKRMTLRQAGHRFQRWYDLSFY</sequence>
<dbReference type="OrthoDB" id="6612291at2759"/>
<dbReference type="PANTHER" id="PTHR23529:SF2">
    <property type="entry name" value="GH19118P-RELATED"/>
    <property type="match status" value="1"/>
</dbReference>
<evidence type="ECO:0000256" key="2">
    <source>
        <dbReference type="ARBA" id="ARBA00022692"/>
    </source>
</evidence>
<evidence type="ECO:0000256" key="1">
    <source>
        <dbReference type="ARBA" id="ARBA00004370"/>
    </source>
</evidence>
<dbReference type="GeneID" id="108052524"/>
<feature type="transmembrane region" description="Helical" evidence="5">
    <location>
        <begin position="52"/>
        <end position="73"/>
    </location>
</feature>
<dbReference type="Pfam" id="PF00083">
    <property type="entry name" value="Sugar_tr"/>
    <property type="match status" value="1"/>
</dbReference>
<dbReference type="InterPro" id="IPR005828">
    <property type="entry name" value="MFS_sugar_transport-like"/>
</dbReference>
<proteinExistence type="predicted"/>
<feature type="transmembrane region" description="Helical" evidence="5">
    <location>
        <begin position="138"/>
        <end position="157"/>
    </location>
</feature>
<evidence type="ECO:0000256" key="5">
    <source>
        <dbReference type="SAM" id="Phobius"/>
    </source>
</evidence>
<feature type="transmembrane region" description="Helical" evidence="5">
    <location>
        <begin position="203"/>
        <end position="224"/>
    </location>
</feature>
<dbReference type="InterPro" id="IPR036259">
    <property type="entry name" value="MFS_trans_sf"/>
</dbReference>
<dbReference type="RefSeq" id="XP_016990417.2">
    <property type="nucleotide sequence ID" value="XM_017134928.2"/>
</dbReference>
<reference evidence="6" key="1">
    <citation type="submission" date="2025-08" db="UniProtKB">
        <authorList>
            <consortium name="RefSeq"/>
        </authorList>
    </citation>
    <scope>IDENTIFICATION</scope>
</reference>
<dbReference type="Gene3D" id="1.20.1250.20">
    <property type="entry name" value="MFS general substrate transporter like domains"/>
    <property type="match status" value="1"/>
</dbReference>
<feature type="transmembrane region" description="Helical" evidence="5">
    <location>
        <begin position="347"/>
        <end position="367"/>
    </location>
</feature>
<keyword evidence="2 5" id="KW-0812">Transmembrane</keyword>
<protein>
    <submittedName>
        <fullName evidence="6">Uncharacterized protein LOC108052524</fullName>
    </submittedName>
</protein>
<dbReference type="PANTHER" id="PTHR23529">
    <property type="entry name" value="GH19118P-RELATED"/>
    <property type="match status" value="1"/>
</dbReference>
<dbReference type="GO" id="GO:0022857">
    <property type="term" value="F:transmembrane transporter activity"/>
    <property type="evidence" value="ECO:0007669"/>
    <property type="project" value="InterPro"/>
</dbReference>
<dbReference type="RefSeq" id="XP_016990417.1">
    <property type="nucleotide sequence ID" value="XM_017134928.1"/>
</dbReference>
<evidence type="ECO:0000313" key="6">
    <source>
        <dbReference type="RefSeq" id="XP_016990417.1"/>
    </source>
</evidence>
<feature type="transmembrane region" description="Helical" evidence="5">
    <location>
        <begin position="416"/>
        <end position="438"/>
    </location>
</feature>
<keyword evidence="3 5" id="KW-1133">Transmembrane helix</keyword>
<keyword evidence="4 5" id="KW-0472">Membrane</keyword>
<dbReference type="AlphaFoldDB" id="A0A6P4FKQ3"/>
<evidence type="ECO:0000256" key="4">
    <source>
        <dbReference type="ARBA" id="ARBA00023136"/>
    </source>
</evidence>
<name>A0A6P4FKQ3_DRORH</name>
<dbReference type="SUPFAM" id="SSF103473">
    <property type="entry name" value="MFS general substrate transporter"/>
    <property type="match status" value="1"/>
</dbReference>
<feature type="transmembrane region" description="Helical" evidence="5">
    <location>
        <begin position="379"/>
        <end position="404"/>
    </location>
</feature>
<dbReference type="GO" id="GO:0016020">
    <property type="term" value="C:membrane"/>
    <property type="evidence" value="ECO:0007669"/>
    <property type="project" value="UniProtKB-SubCell"/>
</dbReference>
<feature type="transmembrane region" description="Helical" evidence="5">
    <location>
        <begin position="444"/>
        <end position="466"/>
    </location>
</feature>
<organism evidence="6">
    <name type="scientific">Drosophila rhopaloa</name>
    <name type="common">Fruit fly</name>
    <dbReference type="NCBI Taxonomy" id="1041015"/>
    <lineage>
        <taxon>Eukaryota</taxon>
        <taxon>Metazoa</taxon>
        <taxon>Ecdysozoa</taxon>
        <taxon>Arthropoda</taxon>
        <taxon>Hexapoda</taxon>
        <taxon>Insecta</taxon>
        <taxon>Pterygota</taxon>
        <taxon>Neoptera</taxon>
        <taxon>Endopterygota</taxon>
        <taxon>Diptera</taxon>
        <taxon>Brachycera</taxon>
        <taxon>Muscomorpha</taxon>
        <taxon>Ephydroidea</taxon>
        <taxon>Drosophilidae</taxon>
        <taxon>Drosophila</taxon>
        <taxon>Sophophora</taxon>
    </lineage>
</organism>
<feature type="transmembrane region" description="Helical" evidence="5">
    <location>
        <begin position="288"/>
        <end position="308"/>
    </location>
</feature>
<feature type="transmembrane region" description="Helical" evidence="5">
    <location>
        <begin position="111"/>
        <end position="132"/>
    </location>
</feature>
<evidence type="ECO:0000256" key="3">
    <source>
        <dbReference type="ARBA" id="ARBA00022989"/>
    </source>
</evidence>
<comment type="subcellular location">
    <subcellularLocation>
        <location evidence="1">Membrane</location>
    </subcellularLocation>
</comment>
<gene>
    <name evidence="6" type="primary">LOC108052524</name>
</gene>
<accession>A0A6P4FKQ3</accession>
<feature type="transmembrane region" description="Helical" evidence="5">
    <location>
        <begin position="320"/>
        <end position="340"/>
    </location>
</feature>